<feature type="non-terminal residue" evidence="5">
    <location>
        <position position="1"/>
    </location>
</feature>
<dbReference type="InterPro" id="IPR000408">
    <property type="entry name" value="Reg_chr_condens"/>
</dbReference>
<reference evidence="5 6" key="1">
    <citation type="journal article" date="2018" name="Mycol. Prog.">
        <title>Coniella lustricola, a new species from submerged detritus.</title>
        <authorList>
            <person name="Raudabaugh D.B."/>
            <person name="Iturriaga T."/>
            <person name="Carver A."/>
            <person name="Mondo S."/>
            <person name="Pangilinan J."/>
            <person name="Lipzen A."/>
            <person name="He G."/>
            <person name="Amirebrahimi M."/>
            <person name="Grigoriev I.V."/>
            <person name="Miller A.N."/>
        </authorList>
    </citation>
    <scope>NUCLEOTIDE SEQUENCE [LARGE SCALE GENOMIC DNA]</scope>
    <source>
        <strain evidence="5 6">B22-T-1</strain>
    </source>
</reference>
<feature type="repeat" description="RCC1" evidence="2">
    <location>
        <begin position="215"/>
        <end position="271"/>
    </location>
</feature>
<protein>
    <submittedName>
        <fullName evidence="5">Regulator of chromosome condensation 1/beta-lactamase-inhibitor protein II</fullName>
    </submittedName>
</protein>
<evidence type="ECO:0000256" key="1">
    <source>
        <dbReference type="ARBA" id="ARBA00022737"/>
    </source>
</evidence>
<accession>A0A2T3AGV2</accession>
<dbReference type="PRINTS" id="PR00633">
    <property type="entry name" value="RCCNDNSATION"/>
</dbReference>
<feature type="repeat" description="RCC1" evidence="2">
    <location>
        <begin position="395"/>
        <end position="448"/>
    </location>
</feature>
<dbReference type="PROSITE" id="PS00626">
    <property type="entry name" value="RCC1_2"/>
    <property type="match status" value="2"/>
</dbReference>
<feature type="non-terminal residue" evidence="5">
    <location>
        <position position="448"/>
    </location>
</feature>
<dbReference type="FunCoup" id="A0A2T3AGV2">
    <property type="interactions" value="967"/>
</dbReference>
<dbReference type="STRING" id="2025994.A0A2T3AGV2"/>
<organism evidence="5 6">
    <name type="scientific">Coniella lustricola</name>
    <dbReference type="NCBI Taxonomy" id="2025994"/>
    <lineage>
        <taxon>Eukaryota</taxon>
        <taxon>Fungi</taxon>
        <taxon>Dikarya</taxon>
        <taxon>Ascomycota</taxon>
        <taxon>Pezizomycotina</taxon>
        <taxon>Sordariomycetes</taxon>
        <taxon>Sordariomycetidae</taxon>
        <taxon>Diaporthales</taxon>
        <taxon>Schizoparmaceae</taxon>
        <taxon>Coniella</taxon>
    </lineage>
</organism>
<dbReference type="PROSITE" id="PS50012">
    <property type="entry name" value="RCC1_3"/>
    <property type="match status" value="6"/>
</dbReference>
<feature type="repeat" description="RCC1" evidence="2">
    <location>
        <begin position="160"/>
        <end position="212"/>
    </location>
</feature>
<dbReference type="PROSITE" id="PS00625">
    <property type="entry name" value="RCC1_1"/>
    <property type="match status" value="1"/>
</dbReference>
<dbReference type="AlphaFoldDB" id="A0A2T3AGV2"/>
<evidence type="ECO:0000313" key="5">
    <source>
        <dbReference type="EMBL" id="PSR97461.1"/>
    </source>
</evidence>
<dbReference type="InterPro" id="IPR058923">
    <property type="entry name" value="RCC1-like_dom"/>
</dbReference>
<dbReference type="InterPro" id="IPR009091">
    <property type="entry name" value="RCC1/BLIP-II"/>
</dbReference>
<dbReference type="PANTHER" id="PTHR22870:SF408">
    <property type="entry name" value="OS09G0560450 PROTEIN"/>
    <property type="match status" value="1"/>
</dbReference>
<keyword evidence="6" id="KW-1185">Reference proteome</keyword>
<evidence type="ECO:0000256" key="3">
    <source>
        <dbReference type="SAM" id="MobiDB-lite"/>
    </source>
</evidence>
<evidence type="ECO:0000256" key="2">
    <source>
        <dbReference type="PROSITE-ProRule" id="PRU00235"/>
    </source>
</evidence>
<dbReference type="InterPro" id="IPR051210">
    <property type="entry name" value="Ub_ligase/GEF_domain"/>
</dbReference>
<feature type="repeat" description="RCC1" evidence="2">
    <location>
        <begin position="330"/>
        <end position="394"/>
    </location>
</feature>
<evidence type="ECO:0000259" key="4">
    <source>
        <dbReference type="Pfam" id="PF25390"/>
    </source>
</evidence>
<feature type="domain" description="RCC1-like" evidence="4">
    <location>
        <begin position="17"/>
        <end position="443"/>
    </location>
</feature>
<evidence type="ECO:0000313" key="6">
    <source>
        <dbReference type="Proteomes" id="UP000241462"/>
    </source>
</evidence>
<dbReference type="OrthoDB" id="61110at2759"/>
<dbReference type="InParanoid" id="A0A2T3AGV2"/>
<gene>
    <name evidence="5" type="ORF">BD289DRAFT_348001</name>
</gene>
<dbReference type="PANTHER" id="PTHR22870">
    <property type="entry name" value="REGULATOR OF CHROMOSOME CONDENSATION"/>
    <property type="match status" value="1"/>
</dbReference>
<feature type="region of interest" description="Disordered" evidence="3">
    <location>
        <begin position="93"/>
        <end position="131"/>
    </location>
</feature>
<dbReference type="EMBL" id="KZ678391">
    <property type="protein sequence ID" value="PSR97461.1"/>
    <property type="molecule type" value="Genomic_DNA"/>
</dbReference>
<keyword evidence="1" id="KW-0677">Repeat</keyword>
<dbReference type="Proteomes" id="UP000241462">
    <property type="component" value="Unassembled WGS sequence"/>
</dbReference>
<name>A0A2T3AGV2_9PEZI</name>
<feature type="repeat" description="RCC1" evidence="2">
    <location>
        <begin position="272"/>
        <end position="329"/>
    </location>
</feature>
<dbReference type="Gene3D" id="2.130.10.30">
    <property type="entry name" value="Regulator of chromosome condensation 1/beta-lactamase-inhibitor protein II"/>
    <property type="match status" value="1"/>
</dbReference>
<sequence>KKKSAAIYGQAPIQPLHVFAFGEGSAGELGLGVRKVEGKKPLDVKRPRKNVLLACDTARVVQIACGGMHSVALTKDNRLLTWGVNDQGALGRDTQWDGGLRDMDVNDDGSSSDSEADDDCGLNPLESSPGEVDMRSILPGEVFIKVAATDSASFALTQGGRLYSWGTYRASDGILGFNKDVETQDFPILLPEPTKIVDIATGSNHVVAISAGPKSKVLTWGAAEQNQLGRRVVERNMRSSALHPGVLAFKRGVSIRAVACGSYHSFAIDTTNKVWAWGLNNFGQLGVETAGAGEDDAMVLKPTLVEALAEYDVAEMYAGEHHSLARTTDGRLLTFGRVDSQQTGLPQVAFTEANCIFDDRGSPRILAVPTAVDIQEEVVFAAAGTDTTLAITADGKAYSWGFNANYQCGLGNDNEIETPTLIDNSAIRDQHLRWAGAGGQFGLLASFA</sequence>
<proteinExistence type="predicted"/>
<dbReference type="SUPFAM" id="SSF50985">
    <property type="entry name" value="RCC1/BLIP-II"/>
    <property type="match status" value="1"/>
</dbReference>
<feature type="repeat" description="RCC1" evidence="2">
    <location>
        <begin position="16"/>
        <end position="76"/>
    </location>
</feature>
<dbReference type="Pfam" id="PF25390">
    <property type="entry name" value="WD40_RLD"/>
    <property type="match status" value="1"/>
</dbReference>